<dbReference type="Pfam" id="PF13392">
    <property type="entry name" value="HNH_3"/>
    <property type="match status" value="1"/>
</dbReference>
<evidence type="ECO:0000259" key="1">
    <source>
        <dbReference type="Pfam" id="PF13392"/>
    </source>
</evidence>
<dbReference type="EMBL" id="MK500578">
    <property type="protein sequence ID" value="QBK92487.1"/>
    <property type="molecule type" value="Genomic_DNA"/>
</dbReference>
<dbReference type="Gene3D" id="3.90.75.20">
    <property type="match status" value="2"/>
</dbReference>
<dbReference type="SUPFAM" id="SSF54060">
    <property type="entry name" value="His-Me finger endonucleases"/>
    <property type="match status" value="2"/>
</dbReference>
<proteinExistence type="predicted"/>
<gene>
    <name evidence="2" type="ORF">LCPAC401_01250</name>
</gene>
<feature type="domain" description="HNH nuclease" evidence="1">
    <location>
        <begin position="408"/>
        <end position="453"/>
    </location>
</feature>
<sequence length="530" mass="60332">MVKLAIKHCYKHDDSSHRCTKILDNGNTCKNKSNLQNIYCNIHDKNGYPCSGTTQRGLQCKVHVKIEGSKCSSHNGKTKKIRVITGPLCGVITRRGKCRNKGKYEGRCHLHPAEEKDVDHKENIRLLCGVETTRRGKCKNKGTHEGRCYLHPIDIKSNVKPILEHEEDRCPLCDELEIWTWMKDVEFPNYMLSSLGKIYNIVTNNYLKGSITERGYHSVRLARCDREIKSKNIHTLQGIAFYGLKALYGNEKSKISMDHINQIKLNNYTCCNLIPATSSQQNINSSKVSQRGKTVLKISENGEILQRYDSIKEIADEVGLHRDNFNYHCINNILVGGYKYRFMTKDDLHDQASWKSTSELYPHIQPSVEVSDKGWCFRWNGALSRGTDIGYYFDLCLMDAIEHKSISKLAHVMIWTVFHNRLVPEGYEISHKNSKGKDNRLENLELATHSKNLLTTVHNGMSKQCIGVRQHFHDGTHRDFVSIGEAGRCVDSTSSTSISRASCGKIKSAGVCKCGKQFTWSRIDPNTFKE</sequence>
<name>A0A481Z9K1_9VIRU</name>
<accession>A0A481Z9K1</accession>
<dbReference type="InterPro" id="IPR044925">
    <property type="entry name" value="His-Me_finger_sf"/>
</dbReference>
<organism evidence="2">
    <name type="scientific">Pithovirus LCPAC401</name>
    <dbReference type="NCBI Taxonomy" id="2506595"/>
    <lineage>
        <taxon>Viruses</taxon>
        <taxon>Pithoviruses</taxon>
    </lineage>
</organism>
<reference evidence="2" key="1">
    <citation type="journal article" date="2019" name="MBio">
        <title>Virus Genomes from Deep Sea Sediments Expand the Ocean Megavirome and Support Independent Origins of Viral Gigantism.</title>
        <authorList>
            <person name="Backstrom D."/>
            <person name="Yutin N."/>
            <person name="Jorgensen S.L."/>
            <person name="Dharamshi J."/>
            <person name="Homa F."/>
            <person name="Zaremba-Niedwiedzka K."/>
            <person name="Spang A."/>
            <person name="Wolf Y.I."/>
            <person name="Koonin E.V."/>
            <person name="Ettema T.J."/>
        </authorList>
    </citation>
    <scope>NUCLEOTIDE SEQUENCE</scope>
</reference>
<protein>
    <recommendedName>
        <fullName evidence="1">HNH nuclease domain-containing protein</fullName>
    </recommendedName>
</protein>
<evidence type="ECO:0000313" key="2">
    <source>
        <dbReference type="EMBL" id="QBK92487.1"/>
    </source>
</evidence>
<dbReference type="InterPro" id="IPR003615">
    <property type="entry name" value="HNH_nuc"/>
</dbReference>